<dbReference type="InterPro" id="IPR007219">
    <property type="entry name" value="XnlR_reg_dom"/>
</dbReference>
<keyword evidence="5" id="KW-1185">Reference proteome</keyword>
<dbReference type="GO" id="GO:0006351">
    <property type="term" value="P:DNA-templated transcription"/>
    <property type="evidence" value="ECO:0007669"/>
    <property type="project" value="InterPro"/>
</dbReference>
<evidence type="ECO:0000256" key="2">
    <source>
        <dbReference type="ARBA" id="ARBA00023242"/>
    </source>
</evidence>
<sequence>MDSLVQNFFSRTNFRFYLIYPPSFLEEYRSWWSLRSENRPLGLQWTCLLLTVCACSTQDAHIELQRRLETDLRKSTQNLAENYHNAARELHGAIPIGNNHLLSTQSLLHSCYWHMSAAQFVECWHFLNTAIREAQELGIHTGTVTGYMPEFDLEMRRRIWRVLDTWDCDRSRPWIVLHRHYLQTMVLSMLLDPGRAYLIKPMSNQSPPDELKIRNDGIDYSLQLMRVLQGFFDHIYPRDAQIHFVLFYICDNAAVLCSALIHDQNSSLPKRHDVLNAVGNAVLTLQRFKTVTKTVRASYKVLVKIAQNIKRQAHEAKSPIEPMRKLPNANELALAPPSMTPKERVVARNTGSMETNAHFSLHMSLSTCPGPSASGDKSTLNYSPSYDNMTLPTTDLCDDGANFDNFDSFGAITEKDLDDLAALWSHESTNLHFINPEGVK</sequence>
<evidence type="ECO:0000313" key="4">
    <source>
        <dbReference type="EMBL" id="OAQ60868.2"/>
    </source>
</evidence>
<dbReference type="KEGG" id="pchm:VFPPC_01906"/>
<organism evidence="4 5">
    <name type="scientific">Pochonia chlamydosporia 170</name>
    <dbReference type="NCBI Taxonomy" id="1380566"/>
    <lineage>
        <taxon>Eukaryota</taxon>
        <taxon>Fungi</taxon>
        <taxon>Dikarya</taxon>
        <taxon>Ascomycota</taxon>
        <taxon>Pezizomycotina</taxon>
        <taxon>Sordariomycetes</taxon>
        <taxon>Hypocreomycetidae</taxon>
        <taxon>Hypocreales</taxon>
        <taxon>Clavicipitaceae</taxon>
        <taxon>Pochonia</taxon>
    </lineage>
</organism>
<dbReference type="STRING" id="1380566.A0A179F617"/>
<name>A0A179F617_METCM</name>
<accession>A0A179F617</accession>
<dbReference type="Pfam" id="PF04082">
    <property type="entry name" value="Fungal_trans"/>
    <property type="match status" value="1"/>
</dbReference>
<dbReference type="PANTHER" id="PTHR31001:SF84">
    <property type="entry name" value="FUNGAL SPECIFIC TRANSCRIPTION FACTOR"/>
    <property type="match status" value="1"/>
</dbReference>
<gene>
    <name evidence="4" type="ORF">VFPPC_01906</name>
</gene>
<dbReference type="GO" id="GO:0003677">
    <property type="term" value="F:DNA binding"/>
    <property type="evidence" value="ECO:0007669"/>
    <property type="project" value="InterPro"/>
</dbReference>
<protein>
    <submittedName>
        <fullName evidence="4">Fungal specific transcription factor</fullName>
    </submittedName>
</protein>
<keyword evidence="2" id="KW-0539">Nucleus</keyword>
<comment type="subcellular location">
    <subcellularLocation>
        <location evidence="1">Nucleus</location>
    </subcellularLocation>
</comment>
<evidence type="ECO:0000256" key="1">
    <source>
        <dbReference type="ARBA" id="ARBA00004123"/>
    </source>
</evidence>
<proteinExistence type="predicted"/>
<dbReference type="InterPro" id="IPR050613">
    <property type="entry name" value="Sec_Metabolite_Reg"/>
</dbReference>
<dbReference type="AlphaFoldDB" id="A0A179F617"/>
<dbReference type="OrthoDB" id="5344325at2759"/>
<dbReference type="EMBL" id="LSBJ02000001">
    <property type="protein sequence ID" value="OAQ60868.2"/>
    <property type="molecule type" value="Genomic_DNA"/>
</dbReference>
<dbReference type="GO" id="GO:0005634">
    <property type="term" value="C:nucleus"/>
    <property type="evidence" value="ECO:0007669"/>
    <property type="project" value="UniProtKB-SubCell"/>
</dbReference>
<dbReference type="PANTHER" id="PTHR31001">
    <property type="entry name" value="UNCHARACTERIZED TRANSCRIPTIONAL REGULATORY PROTEIN"/>
    <property type="match status" value="1"/>
</dbReference>
<dbReference type="RefSeq" id="XP_022284096.1">
    <property type="nucleotide sequence ID" value="XM_022428248.1"/>
</dbReference>
<dbReference type="CDD" id="cd12148">
    <property type="entry name" value="fungal_TF_MHR"/>
    <property type="match status" value="1"/>
</dbReference>
<comment type="caution">
    <text evidence="4">The sequence shown here is derived from an EMBL/GenBank/DDBJ whole genome shotgun (WGS) entry which is preliminary data.</text>
</comment>
<dbReference type="GO" id="GO:0008270">
    <property type="term" value="F:zinc ion binding"/>
    <property type="evidence" value="ECO:0007669"/>
    <property type="project" value="InterPro"/>
</dbReference>
<evidence type="ECO:0000259" key="3">
    <source>
        <dbReference type="Pfam" id="PF04082"/>
    </source>
</evidence>
<dbReference type="GeneID" id="28845651"/>
<evidence type="ECO:0000313" key="5">
    <source>
        <dbReference type="Proteomes" id="UP000078397"/>
    </source>
</evidence>
<dbReference type="Proteomes" id="UP000078397">
    <property type="component" value="Unassembled WGS sequence"/>
</dbReference>
<feature type="domain" description="Xylanolytic transcriptional activator regulatory" evidence="3">
    <location>
        <begin position="6"/>
        <end position="160"/>
    </location>
</feature>
<reference evidence="4 5" key="1">
    <citation type="journal article" date="2016" name="PLoS Pathog.">
        <title>Biosynthesis of antibiotic leucinostatins in bio-control fungus Purpureocillium lilacinum and their inhibition on phytophthora revealed by genome mining.</title>
        <authorList>
            <person name="Wang G."/>
            <person name="Liu Z."/>
            <person name="Lin R."/>
            <person name="Li E."/>
            <person name="Mao Z."/>
            <person name="Ling J."/>
            <person name="Yang Y."/>
            <person name="Yin W.B."/>
            <person name="Xie B."/>
        </authorList>
    </citation>
    <scope>NUCLEOTIDE SEQUENCE [LARGE SCALE GENOMIC DNA]</scope>
    <source>
        <strain evidence="4">170</strain>
    </source>
</reference>